<reference evidence="2" key="1">
    <citation type="journal article" date="2019" name="Int. J. Syst. Evol. Microbiol.">
        <title>The Global Catalogue of Microorganisms (GCM) 10K type strain sequencing project: providing services to taxonomists for standard genome sequencing and annotation.</title>
        <authorList>
            <consortium name="The Broad Institute Genomics Platform"/>
            <consortium name="The Broad Institute Genome Sequencing Center for Infectious Disease"/>
            <person name="Wu L."/>
            <person name="Ma J."/>
        </authorList>
    </citation>
    <scope>NUCLEOTIDE SEQUENCE [LARGE SCALE GENOMIC DNA]</scope>
    <source>
        <strain evidence="2">KCTC 22228</strain>
    </source>
</reference>
<dbReference type="EMBL" id="BMXS01000004">
    <property type="protein sequence ID" value="GGX86848.1"/>
    <property type="molecule type" value="Genomic_DNA"/>
</dbReference>
<dbReference type="RefSeq" id="WP_189467328.1">
    <property type="nucleotide sequence ID" value="NZ_BMXS01000004.1"/>
</dbReference>
<gene>
    <name evidence="1" type="ORF">GCM10007160_12750</name>
</gene>
<keyword evidence="2" id="KW-1185">Reference proteome</keyword>
<evidence type="ECO:0000313" key="1">
    <source>
        <dbReference type="EMBL" id="GGX86848.1"/>
    </source>
</evidence>
<accession>A0ABQ2YJY2</accession>
<comment type="caution">
    <text evidence="1">The sequence shown here is derived from an EMBL/GenBank/DDBJ whole genome shotgun (WGS) entry which is preliminary data.</text>
</comment>
<protein>
    <submittedName>
        <fullName evidence="1">Uncharacterized protein</fullName>
    </submittedName>
</protein>
<sequence length="164" mass="18234">MNDLRTLTLLPQEQLDLASHLETQALQRYRRLARHLRPRHPAISRLMATLGQECAYHLASLREAAESLGLSACIDGEKDVPTSMSRRCLPTSDDGSTGKAVQEALVAAIDGRRLAHRLLEANGTPELEVPLLAFDKHKQTECRLLEEYLADGERHMESRAAQAS</sequence>
<dbReference type="Proteomes" id="UP000653056">
    <property type="component" value="Unassembled WGS sequence"/>
</dbReference>
<proteinExistence type="predicted"/>
<name>A0ABQ2YJY2_9GAMM</name>
<dbReference type="InterPro" id="IPR009078">
    <property type="entry name" value="Ferritin-like_SF"/>
</dbReference>
<dbReference type="SUPFAM" id="SSF47240">
    <property type="entry name" value="Ferritin-like"/>
    <property type="match status" value="1"/>
</dbReference>
<evidence type="ECO:0000313" key="2">
    <source>
        <dbReference type="Proteomes" id="UP000653056"/>
    </source>
</evidence>
<organism evidence="1 2">
    <name type="scientific">Litchfieldella qijiaojingensis</name>
    <dbReference type="NCBI Taxonomy" id="980347"/>
    <lineage>
        <taxon>Bacteria</taxon>
        <taxon>Pseudomonadati</taxon>
        <taxon>Pseudomonadota</taxon>
        <taxon>Gammaproteobacteria</taxon>
        <taxon>Oceanospirillales</taxon>
        <taxon>Halomonadaceae</taxon>
        <taxon>Litchfieldella</taxon>
    </lineage>
</organism>